<reference evidence="1" key="1">
    <citation type="submission" date="2018-05" db="EMBL/GenBank/DDBJ databases">
        <authorList>
            <person name="Lanie J.A."/>
            <person name="Ng W.-L."/>
            <person name="Kazmierczak K.M."/>
            <person name="Andrzejewski T.M."/>
            <person name="Davidsen T.M."/>
            <person name="Wayne K.J."/>
            <person name="Tettelin H."/>
            <person name="Glass J.I."/>
            <person name="Rusch D."/>
            <person name="Podicherti R."/>
            <person name="Tsui H.-C.T."/>
            <person name="Winkler M.E."/>
        </authorList>
    </citation>
    <scope>NUCLEOTIDE SEQUENCE</scope>
</reference>
<proteinExistence type="predicted"/>
<gene>
    <name evidence="1" type="ORF">METZ01_LOCUS408555</name>
</gene>
<dbReference type="EMBL" id="UINC01158258">
    <property type="protein sequence ID" value="SVD55701.1"/>
    <property type="molecule type" value="Genomic_DNA"/>
</dbReference>
<accession>A0A382WC38</accession>
<dbReference type="AlphaFoldDB" id="A0A382WC38"/>
<evidence type="ECO:0000313" key="1">
    <source>
        <dbReference type="EMBL" id="SVD55701.1"/>
    </source>
</evidence>
<sequence>TIREKFADQKFLVSKYKDMSMALLLGVGVSWNKLRASDKPTSFYIMNLLPDEVSRKLVAMLVKV</sequence>
<organism evidence="1">
    <name type="scientific">marine metagenome</name>
    <dbReference type="NCBI Taxonomy" id="408172"/>
    <lineage>
        <taxon>unclassified sequences</taxon>
        <taxon>metagenomes</taxon>
        <taxon>ecological metagenomes</taxon>
    </lineage>
</organism>
<protein>
    <submittedName>
        <fullName evidence="1">Uncharacterized protein</fullName>
    </submittedName>
</protein>
<feature type="non-terminal residue" evidence="1">
    <location>
        <position position="1"/>
    </location>
</feature>
<name>A0A382WC38_9ZZZZ</name>